<proteinExistence type="predicted"/>
<dbReference type="EMBL" id="JADLQN010000006">
    <property type="protein sequence ID" value="MBF6357672.1"/>
    <property type="molecule type" value="Genomic_DNA"/>
</dbReference>
<name>A0ABS0DGS3_9NOCA</name>
<sequence length="195" mass="20906">MALPSSKFIGAGTPNIAVTGGVLVAPLGTTLPTSAATAPIAAFKPLGYVSEDGIESRGERRVETIKDWNADIIAKLQTEHSVAFGLTLYAVWDADVLNEVFHPDNVDPTAATASTGTLVEVRETGAVLPRRSWIFDMKNENKKLRIVLPNAQISSVTEKKFVSSELAGFTITVEAFKDDAGVKAYRYFDDGVFAA</sequence>
<reference evidence="1 2" key="1">
    <citation type="submission" date="2020-10" db="EMBL/GenBank/DDBJ databases">
        <title>Identification of Nocardia species via Next-generation sequencing and recognition of intraspecies genetic diversity.</title>
        <authorList>
            <person name="Li P."/>
            <person name="Li P."/>
            <person name="Lu B."/>
        </authorList>
    </citation>
    <scope>NUCLEOTIDE SEQUENCE [LARGE SCALE GENOMIC DNA]</scope>
    <source>
        <strain evidence="1 2">BJ06-0143</strain>
    </source>
</reference>
<gene>
    <name evidence="1" type="ORF">IU449_24510</name>
</gene>
<keyword evidence="2" id="KW-1185">Reference proteome</keyword>
<accession>A0ABS0DGS3</accession>
<protein>
    <recommendedName>
        <fullName evidence="3">Major tail protein</fullName>
    </recommendedName>
</protein>
<comment type="caution">
    <text evidence="1">The sequence shown here is derived from an EMBL/GenBank/DDBJ whole genome shotgun (WGS) entry which is preliminary data.</text>
</comment>
<dbReference type="RefSeq" id="WP_195004512.1">
    <property type="nucleotide sequence ID" value="NZ_JADLQN010000006.1"/>
</dbReference>
<evidence type="ECO:0000313" key="1">
    <source>
        <dbReference type="EMBL" id="MBF6357672.1"/>
    </source>
</evidence>
<organism evidence="1 2">
    <name type="scientific">Nocardia higoensis</name>
    <dbReference type="NCBI Taxonomy" id="228599"/>
    <lineage>
        <taxon>Bacteria</taxon>
        <taxon>Bacillati</taxon>
        <taxon>Actinomycetota</taxon>
        <taxon>Actinomycetes</taxon>
        <taxon>Mycobacteriales</taxon>
        <taxon>Nocardiaceae</taxon>
        <taxon>Nocardia</taxon>
    </lineage>
</organism>
<dbReference type="Proteomes" id="UP000707731">
    <property type="component" value="Unassembled WGS sequence"/>
</dbReference>
<dbReference type="Pfam" id="PF25681">
    <property type="entry name" value="Phage_TTP_17"/>
    <property type="match status" value="1"/>
</dbReference>
<evidence type="ECO:0000313" key="2">
    <source>
        <dbReference type="Proteomes" id="UP000707731"/>
    </source>
</evidence>
<evidence type="ECO:0008006" key="3">
    <source>
        <dbReference type="Google" id="ProtNLM"/>
    </source>
</evidence>
<dbReference type="InterPro" id="IPR058154">
    <property type="entry name" value="Bxb1_TTP-like"/>
</dbReference>